<gene>
    <name evidence="1" type="ORF">DAY19_11535</name>
</gene>
<dbReference type="EMBL" id="QDKL01000003">
    <property type="protein sequence ID" value="RZF20610.1"/>
    <property type="molecule type" value="Genomic_DNA"/>
</dbReference>
<sequence>MNIEYKYFLFCPLNTLKMVEKAMKNRILYPILIALLSTQAFGLDLTQEQAQTEPQMRIGALPFPFFIYSRADDDLGQHSYLESKKEEDRGLIYTCRGGFIDIAHLRTGSDYTAFYVSKIKEAIKNGSKEMALKAQGPSSIIAKLPHLNLNEDEIIETAQYMAHNILTWHEFTTWYGWSALKIKNAEKMSGFSYEDIYSHLIGIEAAGRALKNKKLSYDQAMTFELDKMLNQENGELERVSRKLTKKITKSVKGEFYKRRSIFTYFLYKQTNIGKKSDTLSPLLVTNDSVSGCQSTQERKAHFFGENKGLVSIEIKPKIKQAKKILKDAGSIDGKIIIERDYETLIEAVERDILNYYDRNALLQY</sequence>
<name>A0ABY0IDC0_9BACT</name>
<dbReference type="InterPro" id="IPR025130">
    <property type="entry name" value="DUF4056"/>
</dbReference>
<proteinExistence type="predicted"/>
<comment type="caution">
    <text evidence="1">The sequence shown here is derived from an EMBL/GenBank/DDBJ whole genome shotgun (WGS) entry which is preliminary data.</text>
</comment>
<evidence type="ECO:0000313" key="1">
    <source>
        <dbReference type="EMBL" id="RZF20610.1"/>
    </source>
</evidence>
<accession>A0ABY0IDC0</accession>
<protein>
    <submittedName>
        <fullName evidence="1">DUF4056 domain-containing protein</fullName>
    </submittedName>
</protein>
<reference evidence="2" key="1">
    <citation type="journal article" date="2019" name="Int. J. Syst. Evol. Microbiol.">
        <title>Halobacteriovorax valvorus sp. nov., a novel prokaryotic predator isolated from coastal seawater of China.</title>
        <authorList>
            <person name="Chen M.-X."/>
        </authorList>
    </citation>
    <scope>NUCLEOTIDE SEQUENCE [LARGE SCALE GENOMIC DNA]</scope>
    <source>
        <strain evidence="2">BL9</strain>
    </source>
</reference>
<dbReference type="Proteomes" id="UP000443582">
    <property type="component" value="Unassembled WGS sequence"/>
</dbReference>
<evidence type="ECO:0000313" key="2">
    <source>
        <dbReference type="Proteomes" id="UP000443582"/>
    </source>
</evidence>
<dbReference type="Pfam" id="PF13265">
    <property type="entry name" value="DUF4056"/>
    <property type="match status" value="1"/>
</dbReference>
<organism evidence="1 2">
    <name type="scientific">Halobacteriovorax vibrionivorans</name>
    <dbReference type="NCBI Taxonomy" id="2152716"/>
    <lineage>
        <taxon>Bacteria</taxon>
        <taxon>Pseudomonadati</taxon>
        <taxon>Bdellovibrionota</taxon>
        <taxon>Bacteriovoracia</taxon>
        <taxon>Bacteriovoracales</taxon>
        <taxon>Halobacteriovoraceae</taxon>
        <taxon>Halobacteriovorax</taxon>
    </lineage>
</organism>
<keyword evidence="2" id="KW-1185">Reference proteome</keyword>